<gene>
    <name evidence="3" type="ORF">QBC46DRAFT_152478</name>
</gene>
<organism evidence="3 4">
    <name type="scientific">Diplogelasinospora grovesii</name>
    <dbReference type="NCBI Taxonomy" id="303347"/>
    <lineage>
        <taxon>Eukaryota</taxon>
        <taxon>Fungi</taxon>
        <taxon>Dikarya</taxon>
        <taxon>Ascomycota</taxon>
        <taxon>Pezizomycotina</taxon>
        <taxon>Sordariomycetes</taxon>
        <taxon>Sordariomycetidae</taxon>
        <taxon>Sordariales</taxon>
        <taxon>Diplogelasinosporaceae</taxon>
        <taxon>Diplogelasinospora</taxon>
    </lineage>
</organism>
<keyword evidence="2" id="KW-0732">Signal</keyword>
<protein>
    <recommendedName>
        <fullName evidence="5">Antifreeze protein</fullName>
    </recommendedName>
</protein>
<sequence>MKSFTAILALLAASVMAMPQPAPAITAPALLPRESVNAAANNGEKGIEAADLAAEAVSLAEAGDAGAATNNAVFTSIDAQASAKEAADLAAAGITTTAAAAAAAAAATTTAAAKDNKNAKGNANAAAKNGKNAKGN</sequence>
<feature type="region of interest" description="Disordered" evidence="1">
    <location>
        <begin position="111"/>
        <end position="136"/>
    </location>
</feature>
<proteinExistence type="predicted"/>
<evidence type="ECO:0000313" key="4">
    <source>
        <dbReference type="Proteomes" id="UP001303473"/>
    </source>
</evidence>
<keyword evidence="4" id="KW-1185">Reference proteome</keyword>
<dbReference type="Proteomes" id="UP001303473">
    <property type="component" value="Unassembled WGS sequence"/>
</dbReference>
<reference evidence="4" key="1">
    <citation type="journal article" date="2023" name="Mol. Phylogenet. Evol.">
        <title>Genome-scale phylogeny and comparative genomics of the fungal order Sordariales.</title>
        <authorList>
            <person name="Hensen N."/>
            <person name="Bonometti L."/>
            <person name="Westerberg I."/>
            <person name="Brannstrom I.O."/>
            <person name="Guillou S."/>
            <person name="Cros-Aarteil S."/>
            <person name="Calhoun S."/>
            <person name="Haridas S."/>
            <person name="Kuo A."/>
            <person name="Mondo S."/>
            <person name="Pangilinan J."/>
            <person name="Riley R."/>
            <person name="LaButti K."/>
            <person name="Andreopoulos B."/>
            <person name="Lipzen A."/>
            <person name="Chen C."/>
            <person name="Yan M."/>
            <person name="Daum C."/>
            <person name="Ng V."/>
            <person name="Clum A."/>
            <person name="Steindorff A."/>
            <person name="Ohm R.A."/>
            <person name="Martin F."/>
            <person name="Silar P."/>
            <person name="Natvig D.O."/>
            <person name="Lalanne C."/>
            <person name="Gautier V."/>
            <person name="Ament-Velasquez S.L."/>
            <person name="Kruys A."/>
            <person name="Hutchinson M.I."/>
            <person name="Powell A.J."/>
            <person name="Barry K."/>
            <person name="Miller A.N."/>
            <person name="Grigoriev I.V."/>
            <person name="Debuchy R."/>
            <person name="Gladieux P."/>
            <person name="Hiltunen Thoren M."/>
            <person name="Johannesson H."/>
        </authorList>
    </citation>
    <scope>NUCLEOTIDE SEQUENCE [LARGE SCALE GENOMIC DNA]</scope>
    <source>
        <strain evidence="4">CBS 340.73</strain>
    </source>
</reference>
<feature type="signal peptide" evidence="2">
    <location>
        <begin position="1"/>
        <end position="17"/>
    </location>
</feature>
<accession>A0AAN6S2Z6</accession>
<dbReference type="AlphaFoldDB" id="A0AAN6S2Z6"/>
<evidence type="ECO:0000313" key="3">
    <source>
        <dbReference type="EMBL" id="KAK3939212.1"/>
    </source>
</evidence>
<evidence type="ECO:0000256" key="2">
    <source>
        <dbReference type="SAM" id="SignalP"/>
    </source>
</evidence>
<dbReference type="EMBL" id="MU853815">
    <property type="protein sequence ID" value="KAK3939212.1"/>
    <property type="molecule type" value="Genomic_DNA"/>
</dbReference>
<feature type="chain" id="PRO_5043032451" description="Antifreeze protein" evidence="2">
    <location>
        <begin position="18"/>
        <end position="136"/>
    </location>
</feature>
<name>A0AAN6S2Z6_9PEZI</name>
<evidence type="ECO:0008006" key="5">
    <source>
        <dbReference type="Google" id="ProtNLM"/>
    </source>
</evidence>
<comment type="caution">
    <text evidence="3">The sequence shown here is derived from an EMBL/GenBank/DDBJ whole genome shotgun (WGS) entry which is preliminary data.</text>
</comment>
<evidence type="ECO:0000256" key="1">
    <source>
        <dbReference type="SAM" id="MobiDB-lite"/>
    </source>
</evidence>